<protein>
    <submittedName>
        <fullName evidence="1">Uncharacterized protein</fullName>
    </submittedName>
</protein>
<organism evidence="1 2">
    <name type="scientific">Trametes sanguinea</name>
    <dbReference type="NCBI Taxonomy" id="158606"/>
    <lineage>
        <taxon>Eukaryota</taxon>
        <taxon>Fungi</taxon>
        <taxon>Dikarya</taxon>
        <taxon>Basidiomycota</taxon>
        <taxon>Agaricomycotina</taxon>
        <taxon>Agaricomycetes</taxon>
        <taxon>Polyporales</taxon>
        <taxon>Polyporaceae</taxon>
        <taxon>Trametes</taxon>
    </lineage>
</organism>
<name>A0ACC1PY97_9APHY</name>
<dbReference type="EMBL" id="JANSHE010000975">
    <property type="protein sequence ID" value="KAJ3005490.1"/>
    <property type="molecule type" value="Genomic_DNA"/>
</dbReference>
<reference evidence="1" key="1">
    <citation type="submission" date="2022-08" db="EMBL/GenBank/DDBJ databases">
        <title>Genome Sequence of Pycnoporus sanguineus.</title>
        <authorList>
            <person name="Buettner E."/>
        </authorList>
    </citation>
    <scope>NUCLEOTIDE SEQUENCE</scope>
    <source>
        <strain evidence="1">CG-C14</strain>
    </source>
</reference>
<comment type="caution">
    <text evidence="1">The sequence shown here is derived from an EMBL/GenBank/DDBJ whole genome shotgun (WGS) entry which is preliminary data.</text>
</comment>
<evidence type="ECO:0000313" key="2">
    <source>
        <dbReference type="Proteomes" id="UP001144978"/>
    </source>
</evidence>
<evidence type="ECO:0000313" key="1">
    <source>
        <dbReference type="EMBL" id="KAJ3005490.1"/>
    </source>
</evidence>
<sequence>MLISAVVDDGMDGHPAVRKCYLAPDDDDVCQRFFLWNDKITCTLDVLMHLLRSIFSQRQLDLFLWLLCVNDVDKVPSVRHMLKLNAILQRACGINSIAYKGALGHTYYVNALNQIIAQEMANSHMQPYLHFYPKDTRGMNISEARQVAQWLNWSFVLDVVEGHDMPGNSWTFTDPVIGNAWRQRVKGHCVVSFPLWMYCDDTSGNLSKKWNEHNSMLMTPAGLHAFMIHFLMTSNLAPPLEMLDGIVEQLRQVQADGIWAWDAVLNEPILVLPFILALLGDNPMQSEFACHIGMQAKFFCHNCWFQTQSEGAVRRSALFPLEVT</sequence>
<accession>A0ACC1PY97</accession>
<dbReference type="Proteomes" id="UP001144978">
    <property type="component" value="Unassembled WGS sequence"/>
</dbReference>
<keyword evidence="2" id="KW-1185">Reference proteome</keyword>
<gene>
    <name evidence="1" type="ORF">NUW54_g4316</name>
</gene>
<proteinExistence type="predicted"/>